<dbReference type="AlphaFoldDB" id="A0A9D1RCA4"/>
<gene>
    <name evidence="1" type="ORF">IAA48_01775</name>
</gene>
<reference evidence="1" key="1">
    <citation type="journal article" date="2021" name="PeerJ">
        <title>Extensive microbial diversity within the chicken gut microbiome revealed by metagenomics and culture.</title>
        <authorList>
            <person name="Gilroy R."/>
            <person name="Ravi A."/>
            <person name="Getino M."/>
            <person name="Pursley I."/>
            <person name="Horton D.L."/>
            <person name="Alikhan N.F."/>
            <person name="Baker D."/>
            <person name="Gharbi K."/>
            <person name="Hall N."/>
            <person name="Watson M."/>
            <person name="Adriaenssens E.M."/>
            <person name="Foster-Nyarko E."/>
            <person name="Jarju S."/>
            <person name="Secka A."/>
            <person name="Antonio M."/>
            <person name="Oren A."/>
            <person name="Chaudhuri R.R."/>
            <person name="La Ragione R."/>
            <person name="Hildebrand F."/>
            <person name="Pallen M.J."/>
        </authorList>
    </citation>
    <scope>NUCLEOTIDE SEQUENCE</scope>
    <source>
        <strain evidence="1">421</strain>
    </source>
</reference>
<dbReference type="EMBL" id="DXGE01000009">
    <property type="protein sequence ID" value="HIW85204.1"/>
    <property type="molecule type" value="Genomic_DNA"/>
</dbReference>
<organism evidence="1 2">
    <name type="scientific">Candidatus Eubacterium faecipullorum</name>
    <dbReference type="NCBI Taxonomy" id="2838571"/>
    <lineage>
        <taxon>Bacteria</taxon>
        <taxon>Bacillati</taxon>
        <taxon>Bacillota</taxon>
        <taxon>Clostridia</taxon>
        <taxon>Eubacteriales</taxon>
        <taxon>Eubacteriaceae</taxon>
        <taxon>Eubacterium</taxon>
    </lineage>
</organism>
<name>A0A9D1RCA4_9FIRM</name>
<reference evidence="1" key="2">
    <citation type="submission" date="2021-04" db="EMBL/GenBank/DDBJ databases">
        <authorList>
            <person name="Gilroy R."/>
        </authorList>
    </citation>
    <scope>NUCLEOTIDE SEQUENCE</scope>
    <source>
        <strain evidence="1">421</strain>
    </source>
</reference>
<accession>A0A9D1RCA4</accession>
<evidence type="ECO:0000313" key="2">
    <source>
        <dbReference type="Proteomes" id="UP000824205"/>
    </source>
</evidence>
<comment type="caution">
    <text evidence="1">The sequence shown here is derived from an EMBL/GenBank/DDBJ whole genome shotgun (WGS) entry which is preliminary data.</text>
</comment>
<proteinExistence type="predicted"/>
<dbReference type="Proteomes" id="UP000824205">
    <property type="component" value="Unassembled WGS sequence"/>
</dbReference>
<evidence type="ECO:0000313" key="1">
    <source>
        <dbReference type="EMBL" id="HIW85204.1"/>
    </source>
</evidence>
<sequence>MAGTNASDSIFGWDFQINAAIILMLEDIEYVQKVRVEGQTEDIEITMADGEFVFSQAKALFDPSSTKNVRKKLSDGLGTLNQAAKQSGVRKLIYITNAYDPLADKKSMPSFYGQSRKPYVSLTDSAKKVIDNILVKENYTDIDKSKLFIYTLPFENDLNDRYKVVIEKVKDFIASIKSNLSGSAQNVLDVWQQQLFENATLHDTAIVLTKKDIMWPLIVIMCDDGFRTNPFSEDIDDGLYDEVSSRYKSFISCKCQKFSFSTRVLSDYQNYTSTKVGNEKIVDFVDNCWNTYLDEFSPDNANEEVQNTLIKIILFQLLRQRYLINEVKKRANLI</sequence>
<protein>
    <submittedName>
        <fullName evidence="1">Uncharacterized protein</fullName>
    </submittedName>
</protein>